<dbReference type="SUPFAM" id="SSF46626">
    <property type="entry name" value="Cytochrome c"/>
    <property type="match status" value="1"/>
</dbReference>
<dbReference type="Pfam" id="PF07583">
    <property type="entry name" value="PSCyt2"/>
    <property type="match status" value="1"/>
</dbReference>
<dbReference type="OrthoDB" id="127107at2"/>
<dbReference type="GO" id="GO:0009055">
    <property type="term" value="F:electron transfer activity"/>
    <property type="evidence" value="ECO:0007669"/>
    <property type="project" value="InterPro"/>
</dbReference>
<dbReference type="PANTHER" id="PTHR35889">
    <property type="entry name" value="CYCLOINULO-OLIGOSACCHARIDE FRUCTANOTRANSFERASE-RELATED"/>
    <property type="match status" value="1"/>
</dbReference>
<feature type="chain" id="PRO_5021982940" evidence="5">
    <location>
        <begin position="36"/>
        <end position="1097"/>
    </location>
</feature>
<protein>
    <submittedName>
        <fullName evidence="7">Planctomycete cytochrome C</fullName>
    </submittedName>
</protein>
<dbReference type="PANTHER" id="PTHR35889:SF3">
    <property type="entry name" value="F-BOX DOMAIN-CONTAINING PROTEIN"/>
    <property type="match status" value="1"/>
</dbReference>
<dbReference type="Pfam" id="PF07635">
    <property type="entry name" value="PSCyt1"/>
    <property type="match status" value="1"/>
</dbReference>
<dbReference type="GO" id="GO:0020037">
    <property type="term" value="F:heme binding"/>
    <property type="evidence" value="ECO:0007669"/>
    <property type="project" value="InterPro"/>
</dbReference>
<proteinExistence type="predicted"/>
<dbReference type="InterPro" id="IPR011444">
    <property type="entry name" value="DUF1549"/>
</dbReference>
<evidence type="ECO:0000256" key="5">
    <source>
        <dbReference type="SAM" id="SignalP"/>
    </source>
</evidence>
<dbReference type="InterPro" id="IPR011429">
    <property type="entry name" value="Cyt_c_Planctomycete-type"/>
</dbReference>
<reference evidence="7 8" key="1">
    <citation type="submission" date="2019-02" db="EMBL/GenBank/DDBJ databases">
        <title>Deep-cultivation of Planctomycetes and their phenomic and genomic characterization uncovers novel biology.</title>
        <authorList>
            <person name="Wiegand S."/>
            <person name="Jogler M."/>
            <person name="Boedeker C."/>
            <person name="Pinto D."/>
            <person name="Vollmers J."/>
            <person name="Rivas-Marin E."/>
            <person name="Kohn T."/>
            <person name="Peeters S.H."/>
            <person name="Heuer A."/>
            <person name="Rast P."/>
            <person name="Oberbeckmann S."/>
            <person name="Bunk B."/>
            <person name="Jeske O."/>
            <person name="Meyerdierks A."/>
            <person name="Storesund J.E."/>
            <person name="Kallscheuer N."/>
            <person name="Luecker S."/>
            <person name="Lage O.M."/>
            <person name="Pohl T."/>
            <person name="Merkel B.J."/>
            <person name="Hornburger P."/>
            <person name="Mueller R.-W."/>
            <person name="Bruemmer F."/>
            <person name="Labrenz M."/>
            <person name="Spormann A.M."/>
            <person name="Op den Camp H."/>
            <person name="Overmann J."/>
            <person name="Amann R."/>
            <person name="Jetten M.S.M."/>
            <person name="Mascher T."/>
            <person name="Medema M.H."/>
            <person name="Devos D.P."/>
            <person name="Kaster A.-K."/>
            <person name="Ovreas L."/>
            <person name="Rohde M."/>
            <person name="Galperin M.Y."/>
            <person name="Jogler C."/>
        </authorList>
    </citation>
    <scope>NUCLEOTIDE SEQUENCE [LARGE SCALE GENOMIC DNA]</scope>
    <source>
        <strain evidence="7 8">Spb1</strain>
    </source>
</reference>
<keyword evidence="1 4" id="KW-0349">Heme</keyword>
<keyword evidence="8" id="KW-1185">Reference proteome</keyword>
<evidence type="ECO:0000256" key="1">
    <source>
        <dbReference type="ARBA" id="ARBA00022617"/>
    </source>
</evidence>
<keyword evidence="5" id="KW-0732">Signal</keyword>
<dbReference type="EMBL" id="CP036299">
    <property type="protein sequence ID" value="QDV28617.1"/>
    <property type="molecule type" value="Genomic_DNA"/>
</dbReference>
<dbReference type="InterPro" id="IPR009056">
    <property type="entry name" value="Cyt_c-like_dom"/>
</dbReference>
<dbReference type="Pfam" id="PF07587">
    <property type="entry name" value="PSD1"/>
    <property type="match status" value="1"/>
</dbReference>
<dbReference type="KEGG" id="peh:Spb1_04800"/>
<dbReference type="AlphaFoldDB" id="A0A518GJ74"/>
<evidence type="ECO:0000313" key="7">
    <source>
        <dbReference type="EMBL" id="QDV28617.1"/>
    </source>
</evidence>
<evidence type="ECO:0000256" key="2">
    <source>
        <dbReference type="ARBA" id="ARBA00022723"/>
    </source>
</evidence>
<evidence type="ECO:0000259" key="6">
    <source>
        <dbReference type="PROSITE" id="PS51007"/>
    </source>
</evidence>
<dbReference type="InterPro" id="IPR022655">
    <property type="entry name" value="DUF1553"/>
</dbReference>
<evidence type="ECO:0000313" key="8">
    <source>
        <dbReference type="Proteomes" id="UP000315349"/>
    </source>
</evidence>
<keyword evidence="2 4" id="KW-0479">Metal-binding</keyword>
<dbReference type="InterPro" id="IPR036909">
    <property type="entry name" value="Cyt_c-like_dom_sf"/>
</dbReference>
<feature type="signal peptide" evidence="5">
    <location>
        <begin position="1"/>
        <end position="35"/>
    </location>
</feature>
<sequence precursor="true">MPQPLPATCQFAWCFKSLMVFGVSLAWLYGSPATSADEAPTFPPEQIEFFEKKIRPILVENCQSCHGASQQKAGLRLDSRDAILRGGESGASAVAQKPKESLLIEAIQYEADGYQMPPKGKLPAEAIADLSRWVELGMPWPAGDAPAEKGTAAEFNFEERAKHWSFQPFTRPEVPHVQEAGWARNPIDQFVLSKLESAQLPHAPQAAPLARLRRLAIDLTGLPPTAQEIAEFQADVRPDAWQHWVNHYLNSPHYGERFARHWMDLTRYAETHGHEFDYEIPYAWPYRDYLIRAFNADVPYNQFVAEHVAGDLLPQPRLDPATGLNESICGTAFWWLSQGKHSPVDIRSEECDTVDNQLDVFSKTFLGMTVACARCHDHKFDPIRIRDYYALAGYLQSSRRDVVNRVPLSTYEAMITDAARHHDGRWKAILEIQPELFNQPARWLSAITNRYQKRITAHPTDWLSPWLQLGSLANKDEFAAKKQNMARALEIQQQQAVAARQAATILNNFEPGTYNDWIKTGAAFSLNENSLLIDDGRPGEGEVSLQEAGTAHSGDVSRKLIGSLSSPTFELKHRYLDLRVARLGGPPQPGRQIKNGQVHVIMDGFQLIKDPLYGSFTLNVPNDGEWRWFRLDLSRAMGSRVYLEIVDEAADGWIAVDEVRVTDGPRAVDEVPPALLEWLNDPAIVEPEQLAARYAAWWQSGGGQEKKEFPSSSFTQALRDLWQAGVQDEQLFPEGSAWKSKRQQVEQQQARWQAAMGQLPEPEFVLAMADGTAEDDHVLLRGNHKKPGPVEPRRPLEVLGGLKIKAPEKGSGRLELVENLVSPENPLVARVIVNRLWHYHFGRGLVPTPDDFGKMGQPPSHPELLDWLAIELIDSGWSLKHLHRLILNSATWQQSSDLAASEIDAKDPQNILLHRMNPRRLEAEAVRDSILAFSGRLNRTMYGPPIPLHLTPFMEGRGRPGQSGPLDGDGRRSLYLSVRRNFLNPVFLAFDFPTPFTTMGRRSTSNVPAQALVLLNNPLILAEADRAAQQTKILEPASRVEALWLAAYGRPPSSDESREALEFVDEQSKEYGANDPSPAWRDLAHVLLNSKEFTFVP</sequence>
<evidence type="ECO:0000256" key="3">
    <source>
        <dbReference type="ARBA" id="ARBA00023004"/>
    </source>
</evidence>
<gene>
    <name evidence="7" type="ORF">Spb1_04800</name>
</gene>
<dbReference type="PROSITE" id="PS51007">
    <property type="entry name" value="CYTC"/>
    <property type="match status" value="1"/>
</dbReference>
<name>A0A518GJ74_9PLAN</name>
<dbReference type="Proteomes" id="UP000315349">
    <property type="component" value="Chromosome"/>
</dbReference>
<organism evidence="7 8">
    <name type="scientific">Planctopirus ephydatiae</name>
    <dbReference type="NCBI Taxonomy" id="2528019"/>
    <lineage>
        <taxon>Bacteria</taxon>
        <taxon>Pseudomonadati</taxon>
        <taxon>Planctomycetota</taxon>
        <taxon>Planctomycetia</taxon>
        <taxon>Planctomycetales</taxon>
        <taxon>Planctomycetaceae</taxon>
        <taxon>Planctopirus</taxon>
    </lineage>
</organism>
<feature type="domain" description="Cytochrome c" evidence="6">
    <location>
        <begin position="33"/>
        <end position="138"/>
    </location>
</feature>
<accession>A0A518GJ74</accession>
<keyword evidence="3 4" id="KW-0408">Iron</keyword>
<dbReference type="GO" id="GO:0046872">
    <property type="term" value="F:metal ion binding"/>
    <property type="evidence" value="ECO:0007669"/>
    <property type="project" value="UniProtKB-KW"/>
</dbReference>
<evidence type="ECO:0000256" key="4">
    <source>
        <dbReference type="PROSITE-ProRule" id="PRU00433"/>
    </source>
</evidence>